<dbReference type="Gene3D" id="3.30.450.40">
    <property type="match status" value="1"/>
</dbReference>
<reference evidence="7 8" key="1">
    <citation type="submission" date="2023-06" db="EMBL/GenBank/DDBJ databases">
        <title>Actinomycetospora Odt1-22.</title>
        <authorList>
            <person name="Supong K."/>
        </authorList>
    </citation>
    <scope>NUCLEOTIDE SEQUENCE [LARGE SCALE GENOMIC DNA]</scope>
    <source>
        <strain evidence="7 8">Odt1-22</strain>
    </source>
</reference>
<dbReference type="PANTHER" id="PTHR30136">
    <property type="entry name" value="HELIX-TURN-HELIX TRANSCRIPTIONAL REGULATOR, ICLR FAMILY"/>
    <property type="match status" value="1"/>
</dbReference>
<dbReference type="Pfam" id="PF09339">
    <property type="entry name" value="HTH_IclR"/>
    <property type="match status" value="1"/>
</dbReference>
<dbReference type="PANTHER" id="PTHR30136:SF24">
    <property type="entry name" value="HTH-TYPE TRANSCRIPTIONAL REPRESSOR ALLR"/>
    <property type="match status" value="1"/>
</dbReference>
<keyword evidence="3" id="KW-0804">Transcription</keyword>
<dbReference type="SUPFAM" id="SSF46785">
    <property type="entry name" value="Winged helix' DNA-binding domain"/>
    <property type="match status" value="1"/>
</dbReference>
<evidence type="ECO:0000313" key="8">
    <source>
        <dbReference type="Proteomes" id="UP001231924"/>
    </source>
</evidence>
<dbReference type="InterPro" id="IPR036388">
    <property type="entry name" value="WH-like_DNA-bd_sf"/>
</dbReference>
<dbReference type="PROSITE" id="PS51078">
    <property type="entry name" value="ICLR_ED"/>
    <property type="match status" value="1"/>
</dbReference>
<feature type="domain" description="HTH iclR-type" evidence="5">
    <location>
        <begin position="4"/>
        <end position="65"/>
    </location>
</feature>
<gene>
    <name evidence="7" type="ORF">QRT03_14195</name>
</gene>
<dbReference type="EMBL" id="JASVWF010000003">
    <property type="protein sequence ID" value="MDL5157115.1"/>
    <property type="molecule type" value="Genomic_DNA"/>
</dbReference>
<dbReference type="InterPro" id="IPR036390">
    <property type="entry name" value="WH_DNA-bd_sf"/>
</dbReference>
<dbReference type="Gene3D" id="1.10.10.10">
    <property type="entry name" value="Winged helix-like DNA-binding domain superfamily/Winged helix DNA-binding domain"/>
    <property type="match status" value="1"/>
</dbReference>
<evidence type="ECO:0000256" key="2">
    <source>
        <dbReference type="ARBA" id="ARBA00023125"/>
    </source>
</evidence>
<evidence type="ECO:0000256" key="4">
    <source>
        <dbReference type="SAM" id="MobiDB-lite"/>
    </source>
</evidence>
<dbReference type="Proteomes" id="UP001231924">
    <property type="component" value="Unassembled WGS sequence"/>
</dbReference>
<feature type="compositionally biased region" description="Low complexity" evidence="4">
    <location>
        <begin position="248"/>
        <end position="257"/>
    </location>
</feature>
<accession>A0ABT7M8Y5</accession>
<sequence>MTRRTAASRVLDVLGAFGPGHRTLSLSEIARRGELSLSTTHRLVGELLAWGALERGPDGRLSVGLRMLELSALAPRGLGLREVAFPHLDDLHRATGGNVHLGVRDGHEVVYVEALRSRHTAQVSSRVGDRWPLHATGTGVVLLAHADPADVDEVLARPLARYTARTRTDPALLRTCLAQVRRDGVAVLRGQITDDAMAVAVPVADRTGDVVAALSLVVHDDGSGPGELPALLTAVAARIRRALGAAGAGQPTAPAVGNAPVRPIERPLRAG</sequence>
<evidence type="ECO:0000256" key="3">
    <source>
        <dbReference type="ARBA" id="ARBA00023163"/>
    </source>
</evidence>
<keyword evidence="2" id="KW-0238">DNA-binding</keyword>
<dbReference type="InterPro" id="IPR014757">
    <property type="entry name" value="Tscrpt_reg_IclR_C"/>
</dbReference>
<dbReference type="SUPFAM" id="SSF55781">
    <property type="entry name" value="GAF domain-like"/>
    <property type="match status" value="1"/>
</dbReference>
<evidence type="ECO:0000259" key="5">
    <source>
        <dbReference type="PROSITE" id="PS51077"/>
    </source>
</evidence>
<comment type="caution">
    <text evidence="7">The sequence shown here is derived from an EMBL/GenBank/DDBJ whole genome shotgun (WGS) entry which is preliminary data.</text>
</comment>
<organism evidence="7 8">
    <name type="scientific">Actinomycetospora termitidis</name>
    <dbReference type="NCBI Taxonomy" id="3053470"/>
    <lineage>
        <taxon>Bacteria</taxon>
        <taxon>Bacillati</taxon>
        <taxon>Actinomycetota</taxon>
        <taxon>Actinomycetes</taxon>
        <taxon>Pseudonocardiales</taxon>
        <taxon>Pseudonocardiaceae</taxon>
        <taxon>Actinomycetospora</taxon>
    </lineage>
</organism>
<dbReference type="Pfam" id="PF01614">
    <property type="entry name" value="IclR_C"/>
    <property type="match status" value="1"/>
</dbReference>
<feature type="domain" description="IclR-ED" evidence="6">
    <location>
        <begin position="66"/>
        <end position="245"/>
    </location>
</feature>
<proteinExistence type="predicted"/>
<evidence type="ECO:0000256" key="1">
    <source>
        <dbReference type="ARBA" id="ARBA00023015"/>
    </source>
</evidence>
<dbReference type="SMART" id="SM00346">
    <property type="entry name" value="HTH_ICLR"/>
    <property type="match status" value="1"/>
</dbReference>
<dbReference type="PROSITE" id="PS51077">
    <property type="entry name" value="HTH_ICLR"/>
    <property type="match status" value="1"/>
</dbReference>
<evidence type="ECO:0000259" key="6">
    <source>
        <dbReference type="PROSITE" id="PS51078"/>
    </source>
</evidence>
<feature type="region of interest" description="Disordered" evidence="4">
    <location>
        <begin position="248"/>
        <end position="271"/>
    </location>
</feature>
<dbReference type="RefSeq" id="WP_286053519.1">
    <property type="nucleotide sequence ID" value="NZ_JASVWF010000003.1"/>
</dbReference>
<keyword evidence="1" id="KW-0805">Transcription regulation</keyword>
<protein>
    <submittedName>
        <fullName evidence="7">IclR family transcriptional regulator</fullName>
    </submittedName>
</protein>
<dbReference type="InterPro" id="IPR029016">
    <property type="entry name" value="GAF-like_dom_sf"/>
</dbReference>
<evidence type="ECO:0000313" key="7">
    <source>
        <dbReference type="EMBL" id="MDL5157115.1"/>
    </source>
</evidence>
<name>A0ABT7M8Y5_9PSEU</name>
<keyword evidence="8" id="KW-1185">Reference proteome</keyword>
<dbReference type="InterPro" id="IPR050707">
    <property type="entry name" value="HTH_MetabolicPath_Reg"/>
</dbReference>
<dbReference type="InterPro" id="IPR005471">
    <property type="entry name" value="Tscrpt_reg_IclR_N"/>
</dbReference>